<organism evidence="1 2">
    <name type="scientific">Bifidobacterium thermophilum</name>
    <dbReference type="NCBI Taxonomy" id="33905"/>
    <lineage>
        <taxon>Bacteria</taxon>
        <taxon>Bacillati</taxon>
        <taxon>Actinomycetota</taxon>
        <taxon>Actinomycetes</taxon>
        <taxon>Bifidobacteriales</taxon>
        <taxon>Bifidobacteriaceae</taxon>
        <taxon>Bifidobacterium</taxon>
    </lineage>
</organism>
<reference evidence="1 2" key="1">
    <citation type="submission" date="2017-10" db="EMBL/GenBank/DDBJ databases">
        <title>Bifidobacterium genomics.</title>
        <authorList>
            <person name="Lugli G.A."/>
            <person name="Milani C."/>
            <person name="Mancabelli L."/>
        </authorList>
    </citation>
    <scope>NUCLEOTIDE SEQUENCE [LARGE SCALE GENOMIC DNA]</scope>
    <source>
        <strain evidence="1 2">1542B</strain>
    </source>
</reference>
<dbReference type="EMBL" id="PCGY01000002">
    <property type="protein sequence ID" value="PKU93551.1"/>
    <property type="molecule type" value="Genomic_DNA"/>
</dbReference>
<comment type="caution">
    <text evidence="1">The sequence shown here is derived from an EMBL/GenBank/DDBJ whole genome shotgun (WGS) entry which is preliminary data.</text>
</comment>
<gene>
    <name evidence="1" type="ORF">CQR47_0328</name>
</gene>
<dbReference type="AlphaFoldDB" id="A0A2N3QPH1"/>
<dbReference type="Pfam" id="PF20330">
    <property type="entry name" value="DUF6625"/>
    <property type="match status" value="1"/>
</dbReference>
<name>A0A2N3QPH1_9BIFI</name>
<protein>
    <submittedName>
        <fullName evidence="1">Uncharacterized protein</fullName>
    </submittedName>
</protein>
<accession>A0A2N3QPH1</accession>
<evidence type="ECO:0000313" key="2">
    <source>
        <dbReference type="Proteomes" id="UP000233727"/>
    </source>
</evidence>
<sequence length="321" mass="38449">MKKEMRTNQICMIIPYFGREPEWFNLYLYSCSKQDNVDFYYYTDCLKPMKQYPNTHFVYLSYDKYCKIVSQRLNISFHPAHTYKLADLKPFLAIVHKDIISKYDWWSFGDLDLIFGNIGILMNAENMSRYDVITSHADRIAGHFTAIRTKSHYTDLILCCENWKSLMQKDETLGVDERYFSEVVNPCYKVISFMYRHFLSYFTNDPVKTWNELQSITGRWHQRVLFKEMYTSPVPKNQDQAWYYYPATSKIVPPSDAYQGIYDNKSDGKMYLHFLFFKKTKYLDTDNYWRPGFYKIPSDYDFTQSKDSVKITSRAIEIEKL</sequence>
<proteinExistence type="predicted"/>
<evidence type="ECO:0000313" key="1">
    <source>
        <dbReference type="EMBL" id="PKU93551.1"/>
    </source>
</evidence>
<dbReference type="Proteomes" id="UP000233727">
    <property type="component" value="Unassembled WGS sequence"/>
</dbReference>
<dbReference type="InterPro" id="IPR046733">
    <property type="entry name" value="DUF6625"/>
</dbReference>